<name>A0A1S0UA20_LOALO</name>
<protein>
    <submittedName>
        <fullName evidence="2">Uncharacterized protein</fullName>
    </submittedName>
</protein>
<dbReference type="RefSeq" id="XP_003136567.1">
    <property type="nucleotide sequence ID" value="XM_003136519.1"/>
</dbReference>
<accession>A0A1S0UA20</accession>
<sequence>MAAISGHAISPKNYPGIHQNREKDSWSCNKTEGRIKNDNTKRSCESNITRDEKNGLDLHKKGTKLSEENKVENDTKLRPCLLL</sequence>
<dbReference type="GeneID" id="9938353"/>
<evidence type="ECO:0000313" key="2">
    <source>
        <dbReference type="EMBL" id="EFO27501.1"/>
    </source>
</evidence>
<feature type="region of interest" description="Disordered" evidence="1">
    <location>
        <begin position="1"/>
        <end position="32"/>
    </location>
</feature>
<dbReference type="AlphaFoldDB" id="A0A1S0UA20"/>
<feature type="compositionally biased region" description="Basic and acidic residues" evidence="1">
    <location>
        <begin position="19"/>
        <end position="32"/>
    </location>
</feature>
<reference evidence="2" key="1">
    <citation type="submission" date="2012-04" db="EMBL/GenBank/DDBJ databases">
        <title>The Genome Sequence of Loa loa.</title>
        <authorList>
            <consortium name="The Broad Institute Genome Sequencing Platform"/>
            <consortium name="Broad Institute Genome Sequencing Center for Infectious Disease"/>
            <person name="Nutman T.B."/>
            <person name="Fink D.L."/>
            <person name="Russ C."/>
            <person name="Young S."/>
            <person name="Zeng Q."/>
            <person name="Gargeya S."/>
            <person name="Alvarado L."/>
            <person name="Berlin A."/>
            <person name="Chapman S.B."/>
            <person name="Chen Z."/>
            <person name="Freedman E."/>
            <person name="Gellesch M."/>
            <person name="Goldberg J."/>
            <person name="Griggs A."/>
            <person name="Gujja S."/>
            <person name="Heilman E.R."/>
            <person name="Heiman D."/>
            <person name="Howarth C."/>
            <person name="Mehta T."/>
            <person name="Neiman D."/>
            <person name="Pearson M."/>
            <person name="Roberts A."/>
            <person name="Saif S."/>
            <person name="Shea T."/>
            <person name="Shenoy N."/>
            <person name="Sisk P."/>
            <person name="Stolte C."/>
            <person name="Sykes S."/>
            <person name="White J."/>
            <person name="Yandava C."/>
            <person name="Haas B."/>
            <person name="Henn M.R."/>
            <person name="Nusbaum C."/>
            <person name="Birren B."/>
        </authorList>
    </citation>
    <scope>NUCLEOTIDE SEQUENCE [LARGE SCALE GENOMIC DNA]</scope>
</reference>
<dbReference type="InParanoid" id="A0A1S0UA20"/>
<dbReference type="CTD" id="9938353"/>
<organism evidence="2">
    <name type="scientific">Loa loa</name>
    <name type="common">Eye worm</name>
    <name type="synonym">Filaria loa</name>
    <dbReference type="NCBI Taxonomy" id="7209"/>
    <lineage>
        <taxon>Eukaryota</taxon>
        <taxon>Metazoa</taxon>
        <taxon>Ecdysozoa</taxon>
        <taxon>Nematoda</taxon>
        <taxon>Chromadorea</taxon>
        <taxon>Rhabditida</taxon>
        <taxon>Spirurina</taxon>
        <taxon>Spiruromorpha</taxon>
        <taxon>Filarioidea</taxon>
        <taxon>Onchocercidae</taxon>
        <taxon>Loa</taxon>
    </lineage>
</organism>
<gene>
    <name evidence="2" type="ORF">LOAG_00979</name>
</gene>
<evidence type="ECO:0000256" key="1">
    <source>
        <dbReference type="SAM" id="MobiDB-lite"/>
    </source>
</evidence>
<dbReference type="KEGG" id="loa:LOAG_00979"/>
<proteinExistence type="predicted"/>
<dbReference type="EMBL" id="JH712082">
    <property type="protein sequence ID" value="EFO27501.1"/>
    <property type="molecule type" value="Genomic_DNA"/>
</dbReference>